<dbReference type="Pfam" id="PF15487">
    <property type="entry name" value="FAM220"/>
    <property type="match status" value="1"/>
</dbReference>
<dbReference type="PANTHER" id="PTHR31980:SF1">
    <property type="entry name" value="PROTEIN FAM220A"/>
    <property type="match status" value="1"/>
</dbReference>
<evidence type="ECO:0000313" key="4">
    <source>
        <dbReference type="RefSeq" id="XP_021109857.1"/>
    </source>
</evidence>
<feature type="domain" description="SIPAR" evidence="2">
    <location>
        <begin position="2"/>
        <end position="251"/>
    </location>
</feature>
<evidence type="ECO:0000259" key="2">
    <source>
        <dbReference type="Pfam" id="PF15487"/>
    </source>
</evidence>
<feature type="compositionally biased region" description="Basic and acidic residues" evidence="1">
    <location>
        <begin position="22"/>
        <end position="34"/>
    </location>
</feature>
<dbReference type="InterPro" id="IPR040355">
    <property type="entry name" value="FAM220A"/>
</dbReference>
<reference evidence="4" key="1">
    <citation type="submission" date="2025-08" db="UniProtKB">
        <authorList>
            <consortium name="RefSeq"/>
        </authorList>
    </citation>
    <scope>IDENTIFICATION</scope>
</reference>
<evidence type="ECO:0000256" key="1">
    <source>
        <dbReference type="SAM" id="MobiDB-lite"/>
    </source>
</evidence>
<gene>
    <name evidence="4" type="primary">Fam220a</name>
</gene>
<dbReference type="GO" id="GO:0005634">
    <property type="term" value="C:nucleus"/>
    <property type="evidence" value="ECO:0007669"/>
    <property type="project" value="TreeGrafter"/>
</dbReference>
<dbReference type="GeneID" id="110343839"/>
<organism evidence="3 4">
    <name type="scientific">Heterocephalus glaber</name>
    <name type="common">Naked mole rat</name>
    <dbReference type="NCBI Taxonomy" id="10181"/>
    <lineage>
        <taxon>Eukaryota</taxon>
        <taxon>Metazoa</taxon>
        <taxon>Chordata</taxon>
        <taxon>Craniata</taxon>
        <taxon>Vertebrata</taxon>
        <taxon>Euteleostomi</taxon>
        <taxon>Mammalia</taxon>
        <taxon>Eutheria</taxon>
        <taxon>Euarchontoglires</taxon>
        <taxon>Glires</taxon>
        <taxon>Rodentia</taxon>
        <taxon>Hystricomorpha</taxon>
        <taxon>Bathyergidae</taxon>
        <taxon>Heterocephalus</taxon>
    </lineage>
</organism>
<feature type="compositionally biased region" description="Low complexity" evidence="1">
    <location>
        <begin position="37"/>
        <end position="47"/>
    </location>
</feature>
<dbReference type="InterPro" id="IPR029155">
    <property type="entry name" value="SIPAR"/>
</dbReference>
<dbReference type="GO" id="GO:0000122">
    <property type="term" value="P:negative regulation of transcription by RNA polymerase II"/>
    <property type="evidence" value="ECO:0007669"/>
    <property type="project" value="TreeGrafter"/>
</dbReference>
<feature type="region of interest" description="Disordered" evidence="1">
    <location>
        <begin position="1"/>
        <end position="59"/>
    </location>
</feature>
<name>A0AAX6SJL7_HETGA</name>
<accession>A0AAX6SJL7</accession>
<dbReference type="CTD" id="84792"/>
<proteinExistence type="predicted"/>
<protein>
    <submittedName>
        <fullName evidence="4">Protein FAM220A</fullName>
    </submittedName>
</protein>
<feature type="region of interest" description="Disordered" evidence="1">
    <location>
        <begin position="122"/>
        <end position="147"/>
    </location>
</feature>
<dbReference type="RefSeq" id="XP_004840629.3">
    <property type="nucleotide sequence ID" value="XM_004840572.3"/>
</dbReference>
<dbReference type="PANTHER" id="PTHR31980">
    <property type="entry name" value="PROTEIN FAM220A"/>
    <property type="match status" value="1"/>
</dbReference>
<dbReference type="GO" id="GO:0097677">
    <property type="term" value="F:STAT family protein binding"/>
    <property type="evidence" value="ECO:0007669"/>
    <property type="project" value="TreeGrafter"/>
</dbReference>
<dbReference type="AlphaFoldDB" id="A0AAX6SJL7"/>
<sequence length="253" mass="26758">MRDRRRTFGTCTAKATGEGGEDPDRLPHSLERSALKGSPCPTDSPSDGDGDGDRQSEALSWEAEANLKKAGLLLPPSNRAFLYWKGSMGRKSAVAAVPSKAVGLSPVPASVPIGECPAALSRGARAAQQRDWPGGGPRDPDSRGGQCCRGEPCASAWPGHMQLREAGVSKSDPLRAPLEGPGSALELSCVCPLLLPETPHAHPQGLLRDATRCDHLDQLKPVPSEQTREYRNMLSSINCTSSGLRVTLGLLPL</sequence>
<evidence type="ECO:0000313" key="3">
    <source>
        <dbReference type="Proteomes" id="UP000694906"/>
    </source>
</evidence>
<keyword evidence="3" id="KW-1185">Reference proteome</keyword>
<dbReference type="KEGG" id="hgl:101702262"/>
<dbReference type="Proteomes" id="UP000694906">
    <property type="component" value="Unplaced"/>
</dbReference>
<dbReference type="RefSeq" id="XP_021109857.1">
    <property type="nucleotide sequence ID" value="XM_021254198.1"/>
</dbReference>